<dbReference type="EnsemblMetazoa" id="GAUT003851-RA">
    <property type="protein sequence ID" value="GAUT003851-PA"/>
    <property type="gene ID" value="GAUT003851"/>
</dbReference>
<sequence>MLPATVIKCFTLTKRISSWTKAQLRQIHQPPSLVMVLCLMLALGQNTDSAGKNGTNHIRVGIVLVFTTTTSADTYAAAAAAAAATAAAACAHVDVAVATHCTMK</sequence>
<proteinExistence type="predicted"/>
<dbReference type="AlphaFoldDB" id="A0A1A9UG96"/>
<dbReference type="VEuPathDB" id="VectorBase:GAUT003851"/>
<reference evidence="1" key="1">
    <citation type="submission" date="2020-05" db="UniProtKB">
        <authorList>
            <consortium name="EnsemblMetazoa"/>
        </authorList>
    </citation>
    <scope>IDENTIFICATION</scope>
    <source>
        <strain evidence="1">TTRI</strain>
    </source>
</reference>
<dbReference type="Proteomes" id="UP000078200">
    <property type="component" value="Unassembled WGS sequence"/>
</dbReference>
<evidence type="ECO:0000313" key="1">
    <source>
        <dbReference type="EnsemblMetazoa" id="GAUT003851-PA"/>
    </source>
</evidence>
<keyword evidence="2" id="KW-1185">Reference proteome</keyword>
<accession>A0A1A9UG96</accession>
<organism evidence="1 2">
    <name type="scientific">Glossina austeni</name>
    <name type="common">Savannah tsetse fly</name>
    <dbReference type="NCBI Taxonomy" id="7395"/>
    <lineage>
        <taxon>Eukaryota</taxon>
        <taxon>Metazoa</taxon>
        <taxon>Ecdysozoa</taxon>
        <taxon>Arthropoda</taxon>
        <taxon>Hexapoda</taxon>
        <taxon>Insecta</taxon>
        <taxon>Pterygota</taxon>
        <taxon>Neoptera</taxon>
        <taxon>Endopterygota</taxon>
        <taxon>Diptera</taxon>
        <taxon>Brachycera</taxon>
        <taxon>Muscomorpha</taxon>
        <taxon>Hippoboscoidea</taxon>
        <taxon>Glossinidae</taxon>
        <taxon>Glossina</taxon>
    </lineage>
</organism>
<name>A0A1A9UG96_GLOAU</name>
<protein>
    <submittedName>
        <fullName evidence="1">Uncharacterized protein</fullName>
    </submittedName>
</protein>
<evidence type="ECO:0000313" key="2">
    <source>
        <dbReference type="Proteomes" id="UP000078200"/>
    </source>
</evidence>